<feature type="compositionally biased region" description="Low complexity" evidence="6">
    <location>
        <begin position="249"/>
        <end position="260"/>
    </location>
</feature>
<comment type="function">
    <text evidence="5">Transcription activator.</text>
</comment>
<dbReference type="Proteomes" id="UP001497516">
    <property type="component" value="Chromosome 3"/>
</dbReference>
<dbReference type="GO" id="GO:0006351">
    <property type="term" value="P:DNA-templated transcription"/>
    <property type="evidence" value="ECO:0007669"/>
    <property type="project" value="UniProtKB-UniRule"/>
</dbReference>
<dbReference type="SMART" id="SM00951">
    <property type="entry name" value="QLQ"/>
    <property type="match status" value="1"/>
</dbReference>
<dbReference type="GO" id="GO:0006355">
    <property type="term" value="P:regulation of DNA-templated transcription"/>
    <property type="evidence" value="ECO:0007669"/>
    <property type="project" value="InterPro"/>
</dbReference>
<organism evidence="9 10">
    <name type="scientific">Linum trigynum</name>
    <dbReference type="NCBI Taxonomy" id="586398"/>
    <lineage>
        <taxon>Eukaryota</taxon>
        <taxon>Viridiplantae</taxon>
        <taxon>Streptophyta</taxon>
        <taxon>Embryophyta</taxon>
        <taxon>Tracheophyta</taxon>
        <taxon>Spermatophyta</taxon>
        <taxon>Magnoliopsida</taxon>
        <taxon>eudicotyledons</taxon>
        <taxon>Gunneridae</taxon>
        <taxon>Pentapetalae</taxon>
        <taxon>rosids</taxon>
        <taxon>fabids</taxon>
        <taxon>Malpighiales</taxon>
        <taxon>Linaceae</taxon>
        <taxon>Linum</taxon>
    </lineage>
</organism>
<dbReference type="InterPro" id="IPR014978">
    <property type="entry name" value="Gln-Leu-Gln_QLQ"/>
</dbReference>
<comment type="similarity">
    <text evidence="2 5">Belongs to the GRF family.</text>
</comment>
<dbReference type="PANTHER" id="PTHR31602">
    <property type="entry name" value="GROWTH-REGULATING FACTOR 5"/>
    <property type="match status" value="1"/>
</dbReference>
<dbReference type="Pfam" id="PF08879">
    <property type="entry name" value="WRC"/>
    <property type="match status" value="1"/>
</dbReference>
<dbReference type="GO" id="GO:0005524">
    <property type="term" value="F:ATP binding"/>
    <property type="evidence" value="ECO:0007669"/>
    <property type="project" value="UniProtKB-UniRule"/>
</dbReference>
<comment type="subcellular location">
    <subcellularLocation>
        <location evidence="1 5">Nucleus</location>
    </subcellularLocation>
</comment>
<keyword evidence="5" id="KW-0805">Transcription regulation</keyword>
<accession>A0AAV2DPT2</accession>
<protein>
    <recommendedName>
        <fullName evidence="5">Growth-regulating factor</fullName>
    </recommendedName>
</protein>
<dbReference type="PROSITE" id="PS51667">
    <property type="entry name" value="WRC"/>
    <property type="match status" value="1"/>
</dbReference>
<comment type="caution">
    <text evidence="4">Lacks conserved residue(s) required for the propagation of feature annotation.</text>
</comment>
<comment type="domain">
    <text evidence="5">The QLQ domain and WRC domain may be involved in protein-protein interaction and DNA-binding, respectively.</text>
</comment>
<keyword evidence="5" id="KW-0804">Transcription</keyword>
<evidence type="ECO:0000256" key="6">
    <source>
        <dbReference type="SAM" id="MobiDB-lite"/>
    </source>
</evidence>
<evidence type="ECO:0000256" key="1">
    <source>
        <dbReference type="ARBA" id="ARBA00004123"/>
    </source>
</evidence>
<feature type="compositionally biased region" description="Basic residues" evidence="6">
    <location>
        <begin position="224"/>
        <end position="234"/>
    </location>
</feature>
<evidence type="ECO:0000313" key="10">
    <source>
        <dbReference type="Proteomes" id="UP001497516"/>
    </source>
</evidence>
<dbReference type="InterPro" id="IPR014977">
    <property type="entry name" value="WRC_dom"/>
</dbReference>
<dbReference type="EMBL" id="OZ034816">
    <property type="protein sequence ID" value="CAL1375547.1"/>
    <property type="molecule type" value="Genomic_DNA"/>
</dbReference>
<gene>
    <name evidence="9" type="ORF">LTRI10_LOCUS17337</name>
</gene>
<dbReference type="Pfam" id="PF08880">
    <property type="entry name" value="QLQ"/>
    <property type="match status" value="1"/>
</dbReference>
<evidence type="ECO:0000256" key="4">
    <source>
        <dbReference type="PROSITE-ProRule" id="PRU01002"/>
    </source>
</evidence>
<proteinExistence type="inferred from homology"/>
<feature type="region of interest" description="Disordered" evidence="6">
    <location>
        <begin position="221"/>
        <end position="295"/>
    </location>
</feature>
<feature type="region of interest" description="Disordered" evidence="6">
    <location>
        <begin position="1"/>
        <end position="29"/>
    </location>
</feature>
<feature type="compositionally biased region" description="Gly residues" evidence="6">
    <location>
        <begin position="86"/>
        <end position="97"/>
    </location>
</feature>
<evidence type="ECO:0000256" key="2">
    <source>
        <dbReference type="ARBA" id="ARBA00008122"/>
    </source>
</evidence>
<dbReference type="GO" id="GO:0005634">
    <property type="term" value="C:nucleus"/>
    <property type="evidence" value="ECO:0007669"/>
    <property type="project" value="UniProtKB-SubCell"/>
</dbReference>
<sequence>MPHNHNSNNNKLRQIPPCHHPSQSNNNNNSIAVAAAAPPLKIPRLSSDYPATGLEGLLIWNMDPAAVAAHGSATTAGNQNRPSVGLGLGLTTGGGAGDDQQRQGEEEPVGKSMVHGFTLPQLQELQLQSVIYRYIEAGARVPPSLLVPIWRSLAAVPLHRRHHHPTLHHLFPSLTQCNLQMMGMEYYKNGGTLDPEPGRCRRTDGKKWRCSKEALPDQKYCDKHMHRGRHRSRSAKQVVLRPPPPPPANSAASGGNEAANGSGGCGSQSSGSSSSAGSCNVGGKNNISKAHPHYL</sequence>
<dbReference type="PANTHER" id="PTHR31602:SF81">
    <property type="entry name" value="GROWTH-REGULATING FACTOR 9"/>
    <property type="match status" value="1"/>
</dbReference>
<dbReference type="GO" id="GO:0099402">
    <property type="term" value="P:plant organ development"/>
    <property type="evidence" value="ECO:0007669"/>
    <property type="project" value="UniProtKB-ARBA"/>
</dbReference>
<evidence type="ECO:0000259" key="8">
    <source>
        <dbReference type="PROSITE" id="PS51667"/>
    </source>
</evidence>
<evidence type="ECO:0000259" key="7">
    <source>
        <dbReference type="PROSITE" id="PS51666"/>
    </source>
</evidence>
<feature type="domain" description="QLQ" evidence="7">
    <location>
        <begin position="116"/>
        <end position="151"/>
    </location>
</feature>
<feature type="compositionally biased region" description="Polar residues" evidence="6">
    <location>
        <begin position="1"/>
        <end position="12"/>
    </location>
</feature>
<dbReference type="AlphaFoldDB" id="A0AAV2DPT2"/>
<keyword evidence="10" id="KW-1185">Reference proteome</keyword>
<feature type="region of interest" description="Disordered" evidence="6">
    <location>
        <begin position="73"/>
        <end position="108"/>
    </location>
</feature>
<feature type="compositionally biased region" description="Low complexity" evidence="6">
    <location>
        <begin position="267"/>
        <end position="283"/>
    </location>
</feature>
<feature type="compositionally biased region" description="Basic and acidic residues" evidence="6">
    <location>
        <begin position="99"/>
        <end position="108"/>
    </location>
</feature>
<name>A0AAV2DPT2_9ROSI</name>
<reference evidence="9 10" key="1">
    <citation type="submission" date="2024-04" db="EMBL/GenBank/DDBJ databases">
        <authorList>
            <person name="Fracassetti M."/>
        </authorList>
    </citation>
    <scope>NUCLEOTIDE SEQUENCE [LARGE SCALE GENOMIC DNA]</scope>
</reference>
<dbReference type="PROSITE" id="PS51666">
    <property type="entry name" value="QLQ"/>
    <property type="match status" value="1"/>
</dbReference>
<evidence type="ECO:0000256" key="3">
    <source>
        <dbReference type="ARBA" id="ARBA00023242"/>
    </source>
</evidence>
<keyword evidence="3 5" id="KW-0539">Nucleus</keyword>
<evidence type="ECO:0000256" key="5">
    <source>
        <dbReference type="RuleBase" id="RU367127"/>
    </source>
</evidence>
<keyword evidence="5" id="KW-0010">Activator</keyword>
<dbReference type="InterPro" id="IPR031137">
    <property type="entry name" value="GRF"/>
</dbReference>
<feature type="domain" description="WRC" evidence="8">
    <location>
        <begin position="194"/>
        <end position="238"/>
    </location>
</feature>
<evidence type="ECO:0000313" key="9">
    <source>
        <dbReference type="EMBL" id="CAL1375547.1"/>
    </source>
</evidence>